<comment type="caution">
    <text evidence="2">The sequence shown here is derived from an EMBL/GenBank/DDBJ whole genome shotgun (WGS) entry which is preliminary data.</text>
</comment>
<feature type="region of interest" description="Disordered" evidence="1">
    <location>
        <begin position="1"/>
        <end position="39"/>
    </location>
</feature>
<dbReference type="AlphaFoldDB" id="A0A7W7L305"/>
<keyword evidence="3" id="KW-1185">Reference proteome</keyword>
<evidence type="ECO:0008006" key="4">
    <source>
        <dbReference type="Google" id="ProtNLM"/>
    </source>
</evidence>
<dbReference type="RefSeq" id="WP_229667049.1">
    <property type="nucleotide sequence ID" value="NZ_BMLA01000001.1"/>
</dbReference>
<evidence type="ECO:0000313" key="3">
    <source>
        <dbReference type="Proteomes" id="UP000560081"/>
    </source>
</evidence>
<protein>
    <recommendedName>
        <fullName evidence="4">Acetone carboxylase</fullName>
    </recommendedName>
</protein>
<dbReference type="Proteomes" id="UP000560081">
    <property type="component" value="Unassembled WGS sequence"/>
</dbReference>
<accession>A0A7W7L305</accession>
<organism evidence="2 3">
    <name type="scientific">Micrococcus flavus</name>
    <dbReference type="NCBI Taxonomy" id="384602"/>
    <lineage>
        <taxon>Bacteria</taxon>
        <taxon>Bacillati</taxon>
        <taxon>Actinomycetota</taxon>
        <taxon>Actinomycetes</taxon>
        <taxon>Micrococcales</taxon>
        <taxon>Micrococcaceae</taxon>
        <taxon>Micrococcus</taxon>
    </lineage>
</organism>
<sequence length="104" mass="11091">MTGPDLLGALAAGHDPGAPSASASRPSEEARAADGSPVCSRRGCPAPAVWALHWNNPRVHTPDRRKTWTACEAHRAHLEDFLASRGFLQDVTALTDPTPREETA</sequence>
<dbReference type="EMBL" id="JACHMC010000001">
    <property type="protein sequence ID" value="MBB4882687.1"/>
    <property type="molecule type" value="Genomic_DNA"/>
</dbReference>
<gene>
    <name evidence="2" type="ORF">BJ976_001038</name>
</gene>
<evidence type="ECO:0000256" key="1">
    <source>
        <dbReference type="SAM" id="MobiDB-lite"/>
    </source>
</evidence>
<name>A0A7W7L305_9MICC</name>
<proteinExistence type="predicted"/>
<evidence type="ECO:0000313" key="2">
    <source>
        <dbReference type="EMBL" id="MBB4882687.1"/>
    </source>
</evidence>
<reference evidence="2 3" key="1">
    <citation type="submission" date="2020-08" db="EMBL/GenBank/DDBJ databases">
        <title>Sequencing the genomes of 1000 actinobacteria strains.</title>
        <authorList>
            <person name="Klenk H.-P."/>
        </authorList>
    </citation>
    <scope>NUCLEOTIDE SEQUENCE [LARGE SCALE GENOMIC DNA]</scope>
    <source>
        <strain evidence="2 3">DSM 19079</strain>
    </source>
</reference>